<keyword evidence="3" id="KW-1185">Reference proteome</keyword>
<keyword evidence="1" id="KW-0812">Transmembrane</keyword>
<gene>
    <name evidence="2" type="ORF">SAMN05421508_101224</name>
</gene>
<feature type="transmembrane region" description="Helical" evidence="1">
    <location>
        <begin position="37"/>
        <end position="56"/>
    </location>
</feature>
<dbReference type="AlphaFoldDB" id="A0A286G1T4"/>
<dbReference type="EMBL" id="OCNJ01000001">
    <property type="protein sequence ID" value="SOD89453.1"/>
    <property type="molecule type" value="Genomic_DNA"/>
</dbReference>
<sequence>MLSFLGFLVALPTLYAMTSWAMTGYRAVAWKPVDRQALMLAVSGAILVAVSAPFTGG</sequence>
<accession>A0A286G1T4</accession>
<reference evidence="2 3" key="1">
    <citation type="submission" date="2017-09" db="EMBL/GenBank/DDBJ databases">
        <authorList>
            <person name="Ehlers B."/>
            <person name="Leendertz F.H."/>
        </authorList>
    </citation>
    <scope>NUCLEOTIDE SEQUENCE [LARGE SCALE GENOMIC DNA]</scope>
    <source>
        <strain evidence="2 3">USBA 140</strain>
    </source>
</reference>
<keyword evidence="1" id="KW-0472">Membrane</keyword>
<name>A0A286G1T4_9PROT</name>
<dbReference type="Proteomes" id="UP000219621">
    <property type="component" value="Unassembled WGS sequence"/>
</dbReference>
<evidence type="ECO:0000313" key="2">
    <source>
        <dbReference type="EMBL" id="SOD89453.1"/>
    </source>
</evidence>
<dbReference type="RefSeq" id="WP_176524972.1">
    <property type="nucleotide sequence ID" value="NZ_OCNJ01000001.1"/>
</dbReference>
<evidence type="ECO:0000313" key="3">
    <source>
        <dbReference type="Proteomes" id="UP000219621"/>
    </source>
</evidence>
<organism evidence="2 3">
    <name type="scientific">Caenispirillum bisanense</name>
    <dbReference type="NCBI Taxonomy" id="414052"/>
    <lineage>
        <taxon>Bacteria</taxon>
        <taxon>Pseudomonadati</taxon>
        <taxon>Pseudomonadota</taxon>
        <taxon>Alphaproteobacteria</taxon>
        <taxon>Rhodospirillales</taxon>
        <taxon>Novispirillaceae</taxon>
        <taxon>Caenispirillum</taxon>
    </lineage>
</organism>
<protein>
    <submittedName>
        <fullName evidence="2">Uncharacterized protein</fullName>
    </submittedName>
</protein>
<proteinExistence type="predicted"/>
<evidence type="ECO:0000256" key="1">
    <source>
        <dbReference type="SAM" id="Phobius"/>
    </source>
</evidence>
<keyword evidence="1" id="KW-1133">Transmembrane helix</keyword>